<sequence>MNMGYSDRRGVYNSLRIAIIGVDGSGKSSCFKGVLKKLSKKRFGGIGDEVFISEKGKLLKPKIKYLKIKTFLGKRAKNIKNRTLYKILKFTELILRVKLHDEIEKQYKPEIILTDGVPLINTLGWGNFYYPDISSETICRDVIKYLTKIKIPLSWKGFYLKHSPEILFVNMLGIKFQKPDIVFFLKVAPDVAVNRVVKRGKKR</sequence>
<feature type="non-terminal residue" evidence="1">
    <location>
        <position position="203"/>
    </location>
</feature>
<comment type="caution">
    <text evidence="1">The sequence shown here is derived from an EMBL/GenBank/DDBJ whole genome shotgun (WGS) entry which is preliminary data.</text>
</comment>
<accession>X0Y015</accession>
<dbReference type="InterPro" id="IPR027417">
    <property type="entry name" value="P-loop_NTPase"/>
</dbReference>
<dbReference type="SUPFAM" id="SSF52540">
    <property type="entry name" value="P-loop containing nucleoside triphosphate hydrolases"/>
    <property type="match status" value="1"/>
</dbReference>
<organism evidence="1">
    <name type="scientific">marine sediment metagenome</name>
    <dbReference type="NCBI Taxonomy" id="412755"/>
    <lineage>
        <taxon>unclassified sequences</taxon>
        <taxon>metagenomes</taxon>
        <taxon>ecological metagenomes</taxon>
    </lineage>
</organism>
<dbReference type="EMBL" id="BARS01043584">
    <property type="protein sequence ID" value="GAG40752.1"/>
    <property type="molecule type" value="Genomic_DNA"/>
</dbReference>
<dbReference type="AlphaFoldDB" id="X0Y015"/>
<name>X0Y015_9ZZZZ</name>
<evidence type="ECO:0000313" key="1">
    <source>
        <dbReference type="EMBL" id="GAG40752.1"/>
    </source>
</evidence>
<protein>
    <submittedName>
        <fullName evidence="1">Uncharacterized protein</fullName>
    </submittedName>
</protein>
<proteinExistence type="predicted"/>
<gene>
    <name evidence="1" type="ORF">S01H1_65959</name>
</gene>
<reference evidence="1" key="1">
    <citation type="journal article" date="2014" name="Front. Microbiol.">
        <title>High frequency of phylogenetically diverse reductive dehalogenase-homologous genes in deep subseafloor sedimentary metagenomes.</title>
        <authorList>
            <person name="Kawai M."/>
            <person name="Futagami T."/>
            <person name="Toyoda A."/>
            <person name="Takaki Y."/>
            <person name="Nishi S."/>
            <person name="Hori S."/>
            <person name="Arai W."/>
            <person name="Tsubouchi T."/>
            <person name="Morono Y."/>
            <person name="Uchiyama I."/>
            <person name="Ito T."/>
            <person name="Fujiyama A."/>
            <person name="Inagaki F."/>
            <person name="Takami H."/>
        </authorList>
    </citation>
    <scope>NUCLEOTIDE SEQUENCE</scope>
    <source>
        <strain evidence="1">Expedition CK06-06</strain>
    </source>
</reference>
<dbReference type="Gene3D" id="3.40.50.300">
    <property type="entry name" value="P-loop containing nucleotide triphosphate hydrolases"/>
    <property type="match status" value="1"/>
</dbReference>